<keyword evidence="1" id="KW-0732">Signal</keyword>
<feature type="chain" id="PRO_5034015758" evidence="1">
    <location>
        <begin position="27"/>
        <end position="414"/>
    </location>
</feature>
<dbReference type="PANTHER" id="PTHR37981:SF1">
    <property type="entry name" value="SGNH HYDROLASE-TYPE ESTERASE DOMAIN-CONTAINING PROTEIN"/>
    <property type="match status" value="1"/>
</dbReference>
<dbReference type="CDD" id="cd01823">
    <property type="entry name" value="SEST_like"/>
    <property type="match status" value="1"/>
</dbReference>
<dbReference type="AlphaFoldDB" id="A0A8E2JZ31"/>
<dbReference type="InterPro" id="IPR013830">
    <property type="entry name" value="SGNH_hydro"/>
</dbReference>
<feature type="signal peptide" evidence="1">
    <location>
        <begin position="1"/>
        <end position="26"/>
    </location>
</feature>
<evidence type="ECO:0000313" key="4">
    <source>
        <dbReference type="Proteomes" id="UP000250140"/>
    </source>
</evidence>
<keyword evidence="3" id="KW-0378">Hydrolase</keyword>
<dbReference type="Proteomes" id="UP000250140">
    <property type="component" value="Unassembled WGS sequence"/>
</dbReference>
<gene>
    <name evidence="3" type="ORF">AOQ84DRAFT_435437</name>
</gene>
<feature type="domain" description="SGNH hydrolase-type esterase" evidence="2">
    <location>
        <begin position="53"/>
        <end position="273"/>
    </location>
</feature>
<reference evidence="3 4" key="1">
    <citation type="journal article" date="2016" name="Nat. Commun.">
        <title>Ectomycorrhizal ecology is imprinted in the genome of the dominant symbiotic fungus Cenococcum geophilum.</title>
        <authorList>
            <consortium name="DOE Joint Genome Institute"/>
            <person name="Peter M."/>
            <person name="Kohler A."/>
            <person name="Ohm R.A."/>
            <person name="Kuo A."/>
            <person name="Krutzmann J."/>
            <person name="Morin E."/>
            <person name="Arend M."/>
            <person name="Barry K.W."/>
            <person name="Binder M."/>
            <person name="Choi C."/>
            <person name="Clum A."/>
            <person name="Copeland A."/>
            <person name="Grisel N."/>
            <person name="Haridas S."/>
            <person name="Kipfer T."/>
            <person name="LaButti K."/>
            <person name="Lindquist E."/>
            <person name="Lipzen A."/>
            <person name="Maire R."/>
            <person name="Meier B."/>
            <person name="Mihaltcheva S."/>
            <person name="Molinier V."/>
            <person name="Murat C."/>
            <person name="Poggeler S."/>
            <person name="Quandt C.A."/>
            <person name="Sperisen C."/>
            <person name="Tritt A."/>
            <person name="Tisserant E."/>
            <person name="Crous P.W."/>
            <person name="Henrissat B."/>
            <person name="Nehls U."/>
            <person name="Egli S."/>
            <person name="Spatafora J.W."/>
            <person name="Grigoriev I.V."/>
            <person name="Martin F.M."/>
        </authorList>
    </citation>
    <scope>NUCLEOTIDE SEQUENCE [LARGE SCALE GENOMIC DNA]</scope>
    <source>
        <strain evidence="3 4">CBS 207.34</strain>
    </source>
</reference>
<organism evidence="3 4">
    <name type="scientific">Glonium stellatum</name>
    <dbReference type="NCBI Taxonomy" id="574774"/>
    <lineage>
        <taxon>Eukaryota</taxon>
        <taxon>Fungi</taxon>
        <taxon>Dikarya</taxon>
        <taxon>Ascomycota</taxon>
        <taxon>Pezizomycotina</taxon>
        <taxon>Dothideomycetes</taxon>
        <taxon>Pleosporomycetidae</taxon>
        <taxon>Gloniales</taxon>
        <taxon>Gloniaceae</taxon>
        <taxon>Glonium</taxon>
    </lineage>
</organism>
<evidence type="ECO:0000259" key="2">
    <source>
        <dbReference type="Pfam" id="PF13472"/>
    </source>
</evidence>
<dbReference type="InterPro" id="IPR036514">
    <property type="entry name" value="SGNH_hydro_sf"/>
</dbReference>
<evidence type="ECO:0000313" key="3">
    <source>
        <dbReference type="EMBL" id="OCL14763.1"/>
    </source>
</evidence>
<dbReference type="EMBL" id="KV748535">
    <property type="protein sequence ID" value="OCL14763.1"/>
    <property type="molecule type" value="Genomic_DNA"/>
</dbReference>
<dbReference type="GO" id="GO:0006629">
    <property type="term" value="P:lipid metabolic process"/>
    <property type="evidence" value="ECO:0007669"/>
    <property type="project" value="TreeGrafter"/>
</dbReference>
<dbReference type="OrthoDB" id="21678at2759"/>
<dbReference type="Pfam" id="PF13472">
    <property type="entry name" value="Lipase_GDSL_2"/>
    <property type="match status" value="1"/>
</dbReference>
<proteinExistence type="predicted"/>
<dbReference type="PANTHER" id="PTHR37981">
    <property type="entry name" value="LIPASE 2"/>
    <property type="match status" value="1"/>
</dbReference>
<dbReference type="SUPFAM" id="SSF52266">
    <property type="entry name" value="SGNH hydrolase"/>
    <property type="match status" value="1"/>
</dbReference>
<dbReference type="GO" id="GO:0016788">
    <property type="term" value="F:hydrolase activity, acting on ester bonds"/>
    <property type="evidence" value="ECO:0007669"/>
    <property type="project" value="InterPro"/>
</dbReference>
<dbReference type="Gene3D" id="3.40.50.1110">
    <property type="entry name" value="SGNH hydrolase"/>
    <property type="match status" value="1"/>
</dbReference>
<name>A0A8E2JZ31_9PEZI</name>
<dbReference type="InterPro" id="IPR037460">
    <property type="entry name" value="SEST-like"/>
</dbReference>
<accession>A0A8E2JZ31</accession>
<sequence length="414" mass="45808">MAPSLRICTLLLAFTTIFASSALVLAWDQAVLSSETPSEQALLDYSWIQKLGAVGDSYAAGLGAGKRLDWSCSRYDHSYPALLHSSLFLGANPYRSFQFLACSGATSEEVVAKQISALDDDLDIVTVSAGGNDVGLSIIMNHCIYQFFMSNQDACENALSETWSKIENELPGNLTTLLEALKPKVSKRNGTIYYTGYARFFGTDDNTCDSITWAVWSPGSEAAKQYLTLGRRKTMNAMVDAVNKRIKDAVEKAGDHVVFVDYDDYVAENKGRYCEAGVMEPAPNRLGLYFYEWKTVDTGDNTTALSRAGDDVPKGSFESEIAEWTNRTHQEHPDWKFGPEDDEKIVLGAGKERSSEIIGDTVSWLLPDFWKRVFHLRPAGHLLIANLVLDKITETSAKLAEARVLEEEVFLIDA</sequence>
<protein>
    <submittedName>
        <fullName evidence="3">SGNH hydrolase</fullName>
    </submittedName>
</protein>
<evidence type="ECO:0000256" key="1">
    <source>
        <dbReference type="SAM" id="SignalP"/>
    </source>
</evidence>
<keyword evidence="4" id="KW-1185">Reference proteome</keyword>